<dbReference type="Proteomes" id="UP001152049">
    <property type="component" value="Unassembled WGS sequence"/>
</dbReference>
<evidence type="ECO:0000259" key="1">
    <source>
        <dbReference type="PROSITE" id="PS50181"/>
    </source>
</evidence>
<sequence>MALYWGTPPNPLRLTDLTVSMSGSETNYPAQKYYLWGPFRRSKTMPSNGEDPFSKLPDELLHGVLMHLNSVDTRALKISSPVCDSIVLSSQFWRSRFWPGRDFPHYFDVDDKALSLEKWRNLWLVVRKLDGMRFMSDRKRVYKQSDKLRQLIMQRISAPVCCGMPVESFSEPEAAKPGREWIKASAKLCKPKDWFKASARALWKRDAPIPPSFTLIHVSWLIVNGKKYISGIRIGQDGAPETKLGYVRSSQETLIGWEGYSGHCGQEDVIGFDLAIDESGIRGLAVLSSSKGISKWVGDTLDIPKSRLLLTDNRTLQPPVKNIRAKFDVRHVCSTITRSLLILSWALRMLSLAINSGVDDVACSPK</sequence>
<evidence type="ECO:0000313" key="3">
    <source>
        <dbReference type="Proteomes" id="UP001152049"/>
    </source>
</evidence>
<feature type="domain" description="F-box" evidence="1">
    <location>
        <begin position="50"/>
        <end position="96"/>
    </location>
</feature>
<dbReference type="InterPro" id="IPR036047">
    <property type="entry name" value="F-box-like_dom_sf"/>
</dbReference>
<comment type="caution">
    <text evidence="2">The sequence shown here is derived from an EMBL/GenBank/DDBJ whole genome shotgun (WGS) entry which is preliminary data.</text>
</comment>
<gene>
    <name evidence="2" type="ORF">NW762_012980</name>
</gene>
<dbReference type="SUPFAM" id="SSF81383">
    <property type="entry name" value="F-box domain"/>
    <property type="match status" value="1"/>
</dbReference>
<protein>
    <recommendedName>
        <fullName evidence="1">F-box domain-containing protein</fullName>
    </recommendedName>
</protein>
<dbReference type="InterPro" id="IPR056021">
    <property type="entry name" value="DUF7600"/>
</dbReference>
<dbReference type="EMBL" id="JAOQAZ010000038">
    <property type="protein sequence ID" value="KAJ4247771.1"/>
    <property type="molecule type" value="Genomic_DNA"/>
</dbReference>
<organism evidence="2 3">
    <name type="scientific">Fusarium torreyae</name>
    <dbReference type="NCBI Taxonomy" id="1237075"/>
    <lineage>
        <taxon>Eukaryota</taxon>
        <taxon>Fungi</taxon>
        <taxon>Dikarya</taxon>
        <taxon>Ascomycota</taxon>
        <taxon>Pezizomycotina</taxon>
        <taxon>Sordariomycetes</taxon>
        <taxon>Hypocreomycetidae</taxon>
        <taxon>Hypocreales</taxon>
        <taxon>Nectriaceae</taxon>
        <taxon>Fusarium</taxon>
    </lineage>
</organism>
<reference evidence="2" key="1">
    <citation type="submission" date="2022-09" db="EMBL/GenBank/DDBJ databases">
        <title>Fusarium specimens isolated from Avocado Roots.</title>
        <authorList>
            <person name="Stajich J."/>
            <person name="Roper C."/>
            <person name="Heimlech-Rivalta G."/>
        </authorList>
    </citation>
    <scope>NUCLEOTIDE SEQUENCE</scope>
    <source>
        <strain evidence="2">CF00136</strain>
    </source>
</reference>
<dbReference type="Pfam" id="PF24539">
    <property type="entry name" value="DUF7600"/>
    <property type="match status" value="1"/>
</dbReference>
<dbReference type="OrthoDB" id="5273847at2759"/>
<dbReference type="PROSITE" id="PS50181">
    <property type="entry name" value="FBOX"/>
    <property type="match status" value="1"/>
</dbReference>
<evidence type="ECO:0000313" key="2">
    <source>
        <dbReference type="EMBL" id="KAJ4247771.1"/>
    </source>
</evidence>
<keyword evidence="3" id="KW-1185">Reference proteome</keyword>
<proteinExistence type="predicted"/>
<dbReference type="AlphaFoldDB" id="A0A9W8RQ00"/>
<name>A0A9W8RQ00_9HYPO</name>
<dbReference type="InterPro" id="IPR001810">
    <property type="entry name" value="F-box_dom"/>
</dbReference>
<accession>A0A9W8RQ00</accession>